<dbReference type="InterPro" id="IPR013216">
    <property type="entry name" value="Methyltransf_11"/>
</dbReference>
<feature type="domain" description="Methyltransferase type 11" evidence="1">
    <location>
        <begin position="48"/>
        <end position="142"/>
    </location>
</feature>
<evidence type="ECO:0000313" key="3">
    <source>
        <dbReference type="Proteomes" id="UP001300261"/>
    </source>
</evidence>
<dbReference type="Pfam" id="PF08241">
    <property type="entry name" value="Methyltransf_11"/>
    <property type="match status" value="1"/>
</dbReference>
<dbReference type="PANTHER" id="PTHR42912">
    <property type="entry name" value="METHYLTRANSFERASE"/>
    <property type="match status" value="1"/>
</dbReference>
<evidence type="ECO:0000259" key="1">
    <source>
        <dbReference type="Pfam" id="PF08241"/>
    </source>
</evidence>
<dbReference type="RefSeq" id="WP_265961791.1">
    <property type="nucleotide sequence ID" value="NZ_JAPEVI010000003.1"/>
</dbReference>
<dbReference type="EMBL" id="JAPEVI010000003">
    <property type="protein sequence ID" value="MCX2722088.1"/>
    <property type="molecule type" value="Genomic_DNA"/>
</dbReference>
<dbReference type="InterPro" id="IPR029063">
    <property type="entry name" value="SAM-dependent_MTases_sf"/>
</dbReference>
<reference evidence="2 3" key="1">
    <citation type="journal article" date="2016" name="Int. J. Syst. Evol. Microbiol.">
        <title>Labrenzia salina sp. nov., isolated from the rhizosphere of the halophyte Arthrocnemum macrostachyum.</title>
        <authorList>
            <person name="Camacho M."/>
            <person name="Redondo-Gomez S."/>
            <person name="Rodriguez-Llorente I."/>
            <person name="Rohde M."/>
            <person name="Sproer C."/>
            <person name="Schumann P."/>
            <person name="Klenk H.P."/>
            <person name="Montero-Calasanz M.D.C."/>
        </authorList>
    </citation>
    <scope>NUCLEOTIDE SEQUENCE [LARGE SCALE GENOMIC DNA]</scope>
    <source>
        <strain evidence="2 3">DSM 29163</strain>
    </source>
</reference>
<gene>
    <name evidence="2" type="ORF">ON753_06665</name>
</gene>
<keyword evidence="2" id="KW-0489">Methyltransferase</keyword>
<dbReference type="Gene3D" id="3.40.50.150">
    <property type="entry name" value="Vaccinia Virus protein VP39"/>
    <property type="match status" value="1"/>
</dbReference>
<proteinExistence type="predicted"/>
<comment type="caution">
    <text evidence="2">The sequence shown here is derived from an EMBL/GenBank/DDBJ whole genome shotgun (WGS) entry which is preliminary data.</text>
</comment>
<protein>
    <submittedName>
        <fullName evidence="2">Methyltransferase domain-containing protein</fullName>
    </submittedName>
</protein>
<name>A0ABT3QYR1_9HYPH</name>
<dbReference type="SUPFAM" id="SSF53335">
    <property type="entry name" value="S-adenosyl-L-methionine-dependent methyltransferases"/>
    <property type="match status" value="1"/>
</dbReference>
<sequence length="267" mass="29122">MNTIVTDNPAATMWGSTGKAYDGISFGLSDTISHAVQMLWPRPGERILDIGTGTGWAARLAAGRGASVTGIDIAPGMIAAAKALTQHQDPRPQFLPAPAEALPFEEKSFDGIISTYGVIFSDDPAAAAREMARVLKPGGRFALATWADETEGYIAGFFNLIAAFSDAPRPASSPFDWGRPDWLQQMFADDFRIGWRRQTTTFYAPDPAAVWHEYLRGFGPVAATHAALPDARRAEFREAFEALHRKYETEVGLVIPRQALLVRGKRV</sequence>
<dbReference type="GO" id="GO:0032259">
    <property type="term" value="P:methylation"/>
    <property type="evidence" value="ECO:0007669"/>
    <property type="project" value="UniProtKB-KW"/>
</dbReference>
<dbReference type="CDD" id="cd02440">
    <property type="entry name" value="AdoMet_MTases"/>
    <property type="match status" value="1"/>
</dbReference>
<dbReference type="GO" id="GO:0008168">
    <property type="term" value="F:methyltransferase activity"/>
    <property type="evidence" value="ECO:0007669"/>
    <property type="project" value="UniProtKB-KW"/>
</dbReference>
<keyword evidence="3" id="KW-1185">Reference proteome</keyword>
<evidence type="ECO:0000313" key="2">
    <source>
        <dbReference type="EMBL" id="MCX2722088.1"/>
    </source>
</evidence>
<dbReference type="Proteomes" id="UP001300261">
    <property type="component" value="Unassembled WGS sequence"/>
</dbReference>
<keyword evidence="2" id="KW-0808">Transferase</keyword>
<dbReference type="InterPro" id="IPR050508">
    <property type="entry name" value="Methyltransf_Superfamily"/>
</dbReference>
<organism evidence="2 3">
    <name type="scientific">Roseibium salinum</name>
    <dbReference type="NCBI Taxonomy" id="1604349"/>
    <lineage>
        <taxon>Bacteria</taxon>
        <taxon>Pseudomonadati</taxon>
        <taxon>Pseudomonadota</taxon>
        <taxon>Alphaproteobacteria</taxon>
        <taxon>Hyphomicrobiales</taxon>
        <taxon>Stappiaceae</taxon>
        <taxon>Roseibium</taxon>
    </lineage>
</organism>
<accession>A0ABT3QYR1</accession>